<accession>A0A1M7ZBV7</accession>
<keyword evidence="1" id="KW-0472">Membrane</keyword>
<name>A0A1M7ZBV7_9BACT</name>
<keyword evidence="1" id="KW-0812">Transmembrane</keyword>
<protein>
    <submittedName>
        <fullName evidence="2">Uncharacterized protein</fullName>
    </submittedName>
</protein>
<gene>
    <name evidence="2" type="ORF">SAMN04488108_2071</name>
</gene>
<feature type="transmembrane region" description="Helical" evidence="1">
    <location>
        <begin position="20"/>
        <end position="42"/>
    </location>
</feature>
<dbReference type="STRING" id="1073327.SAMN04488108_2071"/>
<sequence length="51" mass="5726">MNWKRIIRFKIGDVPWEIPLNVLILLIAITLLLMAGGAYMGVQFAQSQANP</sequence>
<dbReference type="Proteomes" id="UP000184609">
    <property type="component" value="Unassembled WGS sequence"/>
</dbReference>
<dbReference type="EMBL" id="FRXN01000002">
    <property type="protein sequence ID" value="SHO62299.1"/>
    <property type="molecule type" value="Genomic_DNA"/>
</dbReference>
<dbReference type="AlphaFoldDB" id="A0A1M7ZBV7"/>
<reference evidence="3" key="1">
    <citation type="submission" date="2016-12" db="EMBL/GenBank/DDBJ databases">
        <authorList>
            <person name="Varghese N."/>
            <person name="Submissions S."/>
        </authorList>
    </citation>
    <scope>NUCLEOTIDE SEQUENCE [LARGE SCALE GENOMIC DNA]</scope>
    <source>
        <strain evidence="3">DSM 25035</strain>
    </source>
</reference>
<evidence type="ECO:0000256" key="1">
    <source>
        <dbReference type="SAM" id="Phobius"/>
    </source>
</evidence>
<proteinExistence type="predicted"/>
<dbReference type="RefSeq" id="WP_166669816.1">
    <property type="nucleotide sequence ID" value="NZ_FRXN01000002.1"/>
</dbReference>
<evidence type="ECO:0000313" key="3">
    <source>
        <dbReference type="Proteomes" id="UP000184609"/>
    </source>
</evidence>
<organism evidence="2 3">
    <name type="scientific">Algoriphagus zhangzhouensis</name>
    <dbReference type="NCBI Taxonomy" id="1073327"/>
    <lineage>
        <taxon>Bacteria</taxon>
        <taxon>Pseudomonadati</taxon>
        <taxon>Bacteroidota</taxon>
        <taxon>Cytophagia</taxon>
        <taxon>Cytophagales</taxon>
        <taxon>Cyclobacteriaceae</taxon>
        <taxon>Algoriphagus</taxon>
    </lineage>
</organism>
<keyword evidence="3" id="KW-1185">Reference proteome</keyword>
<evidence type="ECO:0000313" key="2">
    <source>
        <dbReference type="EMBL" id="SHO62299.1"/>
    </source>
</evidence>
<keyword evidence="1" id="KW-1133">Transmembrane helix</keyword>